<dbReference type="Proteomes" id="UP000817658">
    <property type="component" value="Chromosome 1"/>
</dbReference>
<proteinExistence type="predicted"/>
<evidence type="ECO:0000256" key="1">
    <source>
        <dbReference type="SAM" id="MobiDB-lite"/>
    </source>
</evidence>
<feature type="compositionally biased region" description="Low complexity" evidence="1">
    <location>
        <begin position="1"/>
        <end position="14"/>
    </location>
</feature>
<dbReference type="EMBL" id="AP003275">
    <property type="protein sequence ID" value="BAD52974.1"/>
    <property type="molecule type" value="Genomic_DNA"/>
</dbReference>
<evidence type="ECO:0000313" key="2">
    <source>
        <dbReference type="EMBL" id="BAD52974.1"/>
    </source>
</evidence>
<reference evidence="2" key="1">
    <citation type="journal article" date="2002" name="Nature">
        <title>The genome sequence and structure of rice chromosome 1.</title>
        <authorList>
            <person name="Sasaki T."/>
            <person name="Matsumoto T."/>
            <person name="Yamamoto K."/>
            <person name="Sakata K."/>
            <person name="Baba T."/>
            <person name="Katayose Y."/>
            <person name="Wu J."/>
            <person name="Niimura Y."/>
            <person name="Cheng Z."/>
            <person name="Nagamura Y."/>
            <person name="Antonio B.A."/>
            <person name="Kanamori H."/>
            <person name="Hosokawa S."/>
            <person name="Masukawa M."/>
            <person name="Arikawa K."/>
            <person name="Chiden Y."/>
            <person name="Hayashi M."/>
            <person name="Okamoto M."/>
            <person name="Ando T."/>
            <person name="Aoki H."/>
            <person name="Arita K."/>
            <person name="Hamada M."/>
            <person name="Harada C."/>
            <person name="Hijishita S."/>
            <person name="Honda M."/>
            <person name="Ichikawa Y."/>
            <person name="Idonuma A."/>
            <person name="Iijima M."/>
            <person name="Ikeda M."/>
            <person name="Ikeno M."/>
            <person name="Itoh S."/>
            <person name="Itoh T."/>
            <person name="Itoh Y."/>
            <person name="Itoh Y."/>
            <person name="Iwabuchi A."/>
            <person name="Kamiya K."/>
            <person name="Karasawa W."/>
            <person name="Katagiri S."/>
            <person name="Kikuta A."/>
            <person name="Kobayashi N."/>
            <person name="Kono I."/>
            <person name="Machita K."/>
            <person name="Maehara T."/>
            <person name="Mizuno H."/>
            <person name="Mizubayashi T."/>
            <person name="Mukai Y."/>
            <person name="Nagasaki H."/>
            <person name="Nakashima M."/>
            <person name="Nakama Y."/>
            <person name="Nakamichi Y."/>
            <person name="Nakamura M."/>
            <person name="Namiki N."/>
            <person name="Negishi M."/>
            <person name="Ohta I."/>
            <person name="Ono N."/>
            <person name="Saji S."/>
            <person name="Sakai K."/>
            <person name="Shibata M."/>
            <person name="Shimokawa T."/>
            <person name="Shomura A."/>
            <person name="Song J."/>
            <person name="Takazaki Y."/>
            <person name="Terasawa K."/>
            <person name="Tsuji K."/>
            <person name="Waki K."/>
            <person name="Yamagata H."/>
            <person name="Yamane H."/>
            <person name="Yoshiki S."/>
            <person name="Yoshihara R."/>
            <person name="Yukawa K."/>
            <person name="Zhong H."/>
            <person name="Iwama H."/>
            <person name="Endo T."/>
            <person name="Ito H."/>
            <person name="Hahn J.H."/>
            <person name="Kim H.I."/>
            <person name="Eun M.Y."/>
            <person name="Yano M."/>
            <person name="Jiang J."/>
            <person name="Gojobori T."/>
        </authorList>
    </citation>
    <scope>NUCLEOTIDE SEQUENCE</scope>
</reference>
<feature type="region of interest" description="Disordered" evidence="1">
    <location>
        <begin position="1"/>
        <end position="59"/>
    </location>
</feature>
<dbReference type="AlphaFoldDB" id="Q5ZAJ7"/>
<feature type="compositionally biased region" description="Basic residues" evidence="1">
    <location>
        <begin position="18"/>
        <end position="28"/>
    </location>
</feature>
<organism evidence="2">
    <name type="scientific">Oryza sativa subsp. japonica</name>
    <name type="common">Rice</name>
    <dbReference type="NCBI Taxonomy" id="39947"/>
    <lineage>
        <taxon>Eukaryota</taxon>
        <taxon>Viridiplantae</taxon>
        <taxon>Streptophyta</taxon>
        <taxon>Embryophyta</taxon>
        <taxon>Tracheophyta</taxon>
        <taxon>Spermatophyta</taxon>
        <taxon>Magnoliopsida</taxon>
        <taxon>Liliopsida</taxon>
        <taxon>Poales</taxon>
        <taxon>Poaceae</taxon>
        <taxon>BOP clade</taxon>
        <taxon>Oryzoideae</taxon>
        <taxon>Oryzeae</taxon>
        <taxon>Oryzinae</taxon>
        <taxon>Oryza</taxon>
        <taxon>Oryza sativa</taxon>
    </lineage>
</organism>
<protein>
    <submittedName>
        <fullName evidence="2">Uncharacterized protein</fullName>
    </submittedName>
</protein>
<accession>Q5ZAJ7</accession>
<feature type="compositionally biased region" description="Pro residues" evidence="1">
    <location>
        <begin position="30"/>
        <end position="43"/>
    </location>
</feature>
<name>Q5ZAJ7_ORYSJ</name>
<sequence length="59" mass="6068">MARAAAASDGVWSAAHERSRRATPRHSRAPPTPGATTPPPSAATPPAAEHPTIHLQPSI</sequence>
<gene>
    <name evidence="2" type="ORF">P0514H03.36</name>
</gene>